<keyword evidence="1" id="KW-0812">Transmembrane</keyword>
<proteinExistence type="predicted"/>
<protein>
    <submittedName>
        <fullName evidence="2">Uncharacterized protein</fullName>
    </submittedName>
</protein>
<keyword evidence="1" id="KW-1133">Transmembrane helix</keyword>
<accession>A0A926NTG5</accession>
<dbReference type="AlphaFoldDB" id="A0A926NTG5"/>
<organism evidence="2 3">
    <name type="scientific">Roseibium aggregatum</name>
    <dbReference type="NCBI Taxonomy" id="187304"/>
    <lineage>
        <taxon>Bacteria</taxon>
        <taxon>Pseudomonadati</taxon>
        <taxon>Pseudomonadota</taxon>
        <taxon>Alphaproteobacteria</taxon>
        <taxon>Hyphomicrobiales</taxon>
        <taxon>Stappiaceae</taxon>
        <taxon>Roseibium</taxon>
    </lineage>
</organism>
<name>A0A926NTG5_9HYPH</name>
<sequence>MKSEKAEAISEALLSLLNKKFSETSDLEGGDSLFSGLSFYRKKRRILSEEEILQFWKRNALRSKAISLCALALPMFAAFLLFRGVLETTTVCWIGLGGLTIYAFYQLFLIDRLERLLGAWKATSLREARKSGEKGWKFVDASDRKFPANSRFDTADGSSN</sequence>
<evidence type="ECO:0000313" key="2">
    <source>
        <dbReference type="EMBL" id="MBD1547107.1"/>
    </source>
</evidence>
<dbReference type="Proteomes" id="UP000598467">
    <property type="component" value="Unassembled WGS sequence"/>
</dbReference>
<comment type="caution">
    <text evidence="2">The sequence shown here is derived from an EMBL/GenBank/DDBJ whole genome shotgun (WGS) entry which is preliminary data.</text>
</comment>
<dbReference type="EMBL" id="JABFCZ010000013">
    <property type="protein sequence ID" value="MBD1547107.1"/>
    <property type="molecule type" value="Genomic_DNA"/>
</dbReference>
<evidence type="ECO:0000256" key="1">
    <source>
        <dbReference type="SAM" id="Phobius"/>
    </source>
</evidence>
<reference evidence="2" key="1">
    <citation type="submission" date="2020-05" db="EMBL/GenBank/DDBJ databases">
        <title>Identification of trans-AT polyketide cluster in two marine bacteria, producers of a novel glutaramide-containing polyketide sesbanimide D and analogs.</title>
        <authorList>
            <person name="Kacar D."/>
            <person name="Rodriguez P."/>
            <person name="Canedo L."/>
            <person name="Gonzalez E."/>
            <person name="Galan B."/>
            <person name="De La Calle F."/>
            <person name="Garcia J.L."/>
        </authorList>
    </citation>
    <scope>NUCLEOTIDE SEQUENCE</scope>
    <source>
        <strain evidence="2">PHM038</strain>
    </source>
</reference>
<gene>
    <name evidence="2" type="ORF">HK439_12605</name>
</gene>
<keyword evidence="1" id="KW-0472">Membrane</keyword>
<evidence type="ECO:0000313" key="3">
    <source>
        <dbReference type="Proteomes" id="UP000598467"/>
    </source>
</evidence>
<feature type="transmembrane region" description="Helical" evidence="1">
    <location>
        <begin position="88"/>
        <end position="110"/>
    </location>
</feature>
<feature type="transmembrane region" description="Helical" evidence="1">
    <location>
        <begin position="65"/>
        <end position="82"/>
    </location>
</feature>
<dbReference type="RefSeq" id="WP_190291868.1">
    <property type="nucleotide sequence ID" value="NZ_JABFCZ010000013.1"/>
</dbReference>